<feature type="transmembrane region" description="Helical" evidence="2">
    <location>
        <begin position="210"/>
        <end position="233"/>
    </location>
</feature>
<accession>A0ABR9PUS4</accession>
<evidence type="ECO:0000313" key="4">
    <source>
        <dbReference type="Proteomes" id="UP001516472"/>
    </source>
</evidence>
<organism evidence="3 4">
    <name type="scientific">Corallococcus soli</name>
    <dbReference type="NCBI Taxonomy" id="2710757"/>
    <lineage>
        <taxon>Bacteria</taxon>
        <taxon>Pseudomonadati</taxon>
        <taxon>Myxococcota</taxon>
        <taxon>Myxococcia</taxon>
        <taxon>Myxococcales</taxon>
        <taxon>Cystobacterineae</taxon>
        <taxon>Myxococcaceae</taxon>
        <taxon>Corallococcus</taxon>
    </lineage>
</organism>
<feature type="region of interest" description="Disordered" evidence="1">
    <location>
        <begin position="39"/>
        <end position="116"/>
    </location>
</feature>
<comment type="caution">
    <text evidence="3">The sequence shown here is derived from an EMBL/GenBank/DDBJ whole genome shotgun (WGS) entry which is preliminary data.</text>
</comment>
<sequence>MASVKTLGLWLLVLVAEVGCGAIARDMAKQGTEGALETIQEQKAQKTPEEQATDDAVARRNAEQAARGMLDAVTQPERPPSAPLAASPEVPPPGSLPGPGSALTGPGIGGSGSFSSSLATQVARGLTAELGRQLGPDGSGPLGRSLSATAGRMAGSMVEQSRDELGSVFPECEGLQGAQAVDCRDATLGRLGGAFSQGVAGGLMRSFQPWLLALTFVGGLLVGLLLFLSFSVARLRRESSVRQELLRERRHA</sequence>
<dbReference type="EMBL" id="JAAIYO010000009">
    <property type="protein sequence ID" value="MBE4751669.1"/>
    <property type="molecule type" value="Genomic_DNA"/>
</dbReference>
<dbReference type="Proteomes" id="UP001516472">
    <property type="component" value="Unassembled WGS sequence"/>
</dbReference>
<keyword evidence="2" id="KW-1133">Transmembrane helix</keyword>
<dbReference type="RefSeq" id="WP_193428873.1">
    <property type="nucleotide sequence ID" value="NZ_CBCSIP010000260.1"/>
</dbReference>
<keyword evidence="2" id="KW-0472">Membrane</keyword>
<evidence type="ECO:0008006" key="5">
    <source>
        <dbReference type="Google" id="ProtNLM"/>
    </source>
</evidence>
<evidence type="ECO:0000256" key="2">
    <source>
        <dbReference type="SAM" id="Phobius"/>
    </source>
</evidence>
<evidence type="ECO:0000313" key="3">
    <source>
        <dbReference type="EMBL" id="MBE4751669.1"/>
    </source>
</evidence>
<protein>
    <recommendedName>
        <fullName evidence="5">Transmembrane protein</fullName>
    </recommendedName>
</protein>
<keyword evidence="2" id="KW-0812">Transmembrane</keyword>
<keyword evidence="4" id="KW-1185">Reference proteome</keyword>
<name>A0ABR9PUS4_9BACT</name>
<gene>
    <name evidence="3" type="ORF">G4177_26195</name>
</gene>
<evidence type="ECO:0000256" key="1">
    <source>
        <dbReference type="SAM" id="MobiDB-lite"/>
    </source>
</evidence>
<reference evidence="3 4" key="1">
    <citation type="submission" date="2020-02" db="EMBL/GenBank/DDBJ databases">
        <authorList>
            <person name="Babadi Z.K."/>
            <person name="Risdian C."/>
            <person name="Ebrahimipour G.H."/>
            <person name="Wink J."/>
        </authorList>
    </citation>
    <scope>NUCLEOTIDE SEQUENCE [LARGE SCALE GENOMIC DNA]</scope>
    <source>
        <strain evidence="3 4">ZKHCc1 1396</strain>
    </source>
</reference>
<proteinExistence type="predicted"/>